<reference evidence="1" key="2">
    <citation type="journal article" date="2015" name="Fish Shellfish Immunol.">
        <title>Early steps in the European eel (Anguilla anguilla)-Vibrio vulnificus interaction in the gills: Role of the RtxA13 toxin.</title>
        <authorList>
            <person name="Callol A."/>
            <person name="Pajuelo D."/>
            <person name="Ebbesson L."/>
            <person name="Teles M."/>
            <person name="MacKenzie S."/>
            <person name="Amaro C."/>
        </authorList>
    </citation>
    <scope>NUCLEOTIDE SEQUENCE</scope>
</reference>
<sequence length="91" mass="10729">MFPGMLTCESCTRLNPFDGTIQMITKWMLFTCRVLRFEVKCLSRFGAVCYHSPDQYGLLVLQEYMCKIVLCTINIKFELLDILKWQTCRKC</sequence>
<proteinExistence type="predicted"/>
<protein>
    <submittedName>
        <fullName evidence="1">Uncharacterized protein</fullName>
    </submittedName>
</protein>
<dbReference type="EMBL" id="GBXM01013993">
    <property type="protein sequence ID" value="JAH94584.1"/>
    <property type="molecule type" value="Transcribed_RNA"/>
</dbReference>
<evidence type="ECO:0000313" key="1">
    <source>
        <dbReference type="EMBL" id="JAH94584.1"/>
    </source>
</evidence>
<reference evidence="1" key="1">
    <citation type="submission" date="2014-11" db="EMBL/GenBank/DDBJ databases">
        <authorList>
            <person name="Amaro Gonzalez C."/>
        </authorList>
    </citation>
    <scope>NUCLEOTIDE SEQUENCE</scope>
</reference>
<name>A0A0E9WW33_ANGAN</name>
<organism evidence="1">
    <name type="scientific">Anguilla anguilla</name>
    <name type="common">European freshwater eel</name>
    <name type="synonym">Muraena anguilla</name>
    <dbReference type="NCBI Taxonomy" id="7936"/>
    <lineage>
        <taxon>Eukaryota</taxon>
        <taxon>Metazoa</taxon>
        <taxon>Chordata</taxon>
        <taxon>Craniata</taxon>
        <taxon>Vertebrata</taxon>
        <taxon>Euteleostomi</taxon>
        <taxon>Actinopterygii</taxon>
        <taxon>Neopterygii</taxon>
        <taxon>Teleostei</taxon>
        <taxon>Anguilliformes</taxon>
        <taxon>Anguillidae</taxon>
        <taxon>Anguilla</taxon>
    </lineage>
</organism>
<accession>A0A0E9WW33</accession>
<dbReference type="AlphaFoldDB" id="A0A0E9WW33"/>